<keyword evidence="2" id="KW-0732">Signal</keyword>
<dbReference type="Pfam" id="PF14247">
    <property type="entry name" value="DUF4344"/>
    <property type="match status" value="1"/>
</dbReference>
<feature type="signal peptide" evidence="2">
    <location>
        <begin position="1"/>
        <end position="27"/>
    </location>
</feature>
<gene>
    <name evidence="3" type="ordered locus">Mvan_4737</name>
</gene>
<evidence type="ECO:0000313" key="4">
    <source>
        <dbReference type="Proteomes" id="UP000009159"/>
    </source>
</evidence>
<dbReference type="InterPro" id="IPR025644">
    <property type="entry name" value="DUF4344"/>
</dbReference>
<feature type="region of interest" description="Disordered" evidence="1">
    <location>
        <begin position="26"/>
        <end position="66"/>
    </location>
</feature>
<feature type="chain" id="PRO_5039376041" description="Metallopeptidase DUF4344" evidence="2">
    <location>
        <begin position="28"/>
        <end position="298"/>
    </location>
</feature>
<name>A1TEB1_MYCVP</name>
<reference evidence="3" key="1">
    <citation type="submission" date="2006-12" db="EMBL/GenBank/DDBJ databases">
        <title>Complete sequence of Mycobacterium vanbaalenii PYR-1.</title>
        <authorList>
            <consortium name="US DOE Joint Genome Institute"/>
            <person name="Copeland A."/>
            <person name="Lucas S."/>
            <person name="Lapidus A."/>
            <person name="Barry K."/>
            <person name="Detter J.C."/>
            <person name="Glavina del Rio T."/>
            <person name="Hammon N."/>
            <person name="Israni S."/>
            <person name="Dalin E."/>
            <person name="Tice H."/>
            <person name="Pitluck S."/>
            <person name="Singan V."/>
            <person name="Schmutz J."/>
            <person name="Larimer F."/>
            <person name="Land M."/>
            <person name="Hauser L."/>
            <person name="Kyrpides N."/>
            <person name="Anderson I.J."/>
            <person name="Miller C."/>
            <person name="Richardson P."/>
        </authorList>
    </citation>
    <scope>NUCLEOTIDE SEQUENCE [LARGE SCALE GENOMIC DNA]</scope>
    <source>
        <strain evidence="3">PYR-1</strain>
    </source>
</reference>
<dbReference type="KEGG" id="mva:Mvan_4737"/>
<accession>A1TEB1</accession>
<sequence length="298" mass="32359">MRSVTGSRIRSRMLAVLATGLTVAGCAGNSQTPGNGTPEIAESSTVRNSSIAQSDPPPVDGSTGGTMIPAYGDAQSPEAMYGRTLLQGDQLLEDLADNINRRLKLPYDIWLRGSQCDEANAIWNGSANTITICYEGVTLDQRIFTEAGDPDPRRSALNSEYAKFYHEVAHMAISLYRLPITGPEEDAADQLAAYILLTPGDDGHVDPESVQAMKDLARTLGATESRPGQLGEEDSTDVHSLDQVRMYNLQCWIYGSNPEANADLVTDGQLPEGRASGCRKEWEQLEQAWSALLEPHFK</sequence>
<evidence type="ECO:0000313" key="3">
    <source>
        <dbReference type="EMBL" id="ABM15511.1"/>
    </source>
</evidence>
<dbReference type="Proteomes" id="UP000009159">
    <property type="component" value="Chromosome"/>
</dbReference>
<dbReference type="eggNOG" id="COG2856">
    <property type="taxonomic scope" value="Bacteria"/>
</dbReference>
<dbReference type="EMBL" id="CP000511">
    <property type="protein sequence ID" value="ABM15511.1"/>
    <property type="molecule type" value="Genomic_DNA"/>
</dbReference>
<feature type="compositionally biased region" description="Polar residues" evidence="1">
    <location>
        <begin position="42"/>
        <end position="53"/>
    </location>
</feature>
<evidence type="ECO:0000256" key="2">
    <source>
        <dbReference type="SAM" id="SignalP"/>
    </source>
</evidence>
<dbReference type="AlphaFoldDB" id="A1TEB1"/>
<dbReference type="HOGENOM" id="CLU_066427_0_0_11"/>
<protein>
    <recommendedName>
        <fullName evidence="5">Metallopeptidase DUF4344</fullName>
    </recommendedName>
</protein>
<organism evidence="3 4">
    <name type="scientific">Mycolicibacterium vanbaalenii (strain DSM 7251 / JCM 13017 / BCRC 16820 / KCTC 9966 / NRRL B-24157 / PYR-1)</name>
    <name type="common">Mycobacterium vanbaalenii</name>
    <dbReference type="NCBI Taxonomy" id="350058"/>
    <lineage>
        <taxon>Bacteria</taxon>
        <taxon>Bacillati</taxon>
        <taxon>Actinomycetota</taxon>
        <taxon>Actinomycetes</taxon>
        <taxon>Mycobacteriales</taxon>
        <taxon>Mycobacteriaceae</taxon>
        <taxon>Mycolicibacterium</taxon>
    </lineage>
</organism>
<proteinExistence type="predicted"/>
<evidence type="ECO:0000256" key="1">
    <source>
        <dbReference type="SAM" id="MobiDB-lite"/>
    </source>
</evidence>
<keyword evidence="4" id="KW-1185">Reference proteome</keyword>
<evidence type="ECO:0008006" key="5">
    <source>
        <dbReference type="Google" id="ProtNLM"/>
    </source>
</evidence>
<dbReference type="PROSITE" id="PS51257">
    <property type="entry name" value="PROKAR_LIPOPROTEIN"/>
    <property type="match status" value="1"/>
</dbReference>